<name>A0A369MDF3_EGGLN</name>
<feature type="compositionally biased region" description="Polar residues" evidence="1">
    <location>
        <begin position="1448"/>
        <end position="1458"/>
    </location>
</feature>
<feature type="domain" description="MBG" evidence="4">
    <location>
        <begin position="2350"/>
        <end position="2425"/>
    </location>
</feature>
<evidence type="ECO:0000259" key="4">
    <source>
        <dbReference type="Pfam" id="PF18676"/>
    </source>
</evidence>
<feature type="domain" description="YDG" evidence="3">
    <location>
        <begin position="2849"/>
        <end position="2928"/>
    </location>
</feature>
<dbReference type="EMBL" id="PPTU01000020">
    <property type="protein sequence ID" value="RDB68457.1"/>
    <property type="molecule type" value="Genomic_DNA"/>
</dbReference>
<keyword evidence="2" id="KW-0812">Transmembrane</keyword>
<feature type="domain" description="MBG" evidence="4">
    <location>
        <begin position="2685"/>
        <end position="2760"/>
    </location>
</feature>
<sequence>MSGDADGNGCAFQIESGASASVKLAEGAGNSLVSGAKRAGLEVADKASVTIDGEGSLTAKCFSEQDAHGAGIGGGYSGSAGDITITGGAVTASCEAGDAAFGAGIGGGISGGAGTVSISGGMVTALCSGGEAEGSGIGSGFDSGFVSSGGTVEIAGGTVTASCEGFSFTRGAGIGGGYNGFAASVKISGGRIKASGYESGVGGGEGCKNDPVDVSITGGLFASGIPDGKVDGNKVYGVTPAEGFAVYDSGDADYPFAVAGLAGDFKVEGGTRGTDYSYDYPNSMLEILTGTPVTISMRDGVEQTEHDRIVVPAPNKNANITLAGVDVKLSDDFDCAFEVQPGATANVKLAEGFANSLVSGMNCAGLEVSRDWSGNVASVSIDGKGSLVAKCLGGDAYGAGIGGGRGKSGGNVEVVGGTVTASSEGVAGSAFGAGIGGGYHGSAGSVRISGGEVVASSKGADAKGAGIGGGTEASGGAVEVSGGTVAASCEGASSVGGAGIGSGFGGAGVTVSISGGRIKASGYGSGIGAGESSTAGVSITGGLFAEGDVGAGTVYGIKPADGFAVRDNLLADKGDYPCAVAVPVGDFAVMGGTEGVDYSYDLLSSTLRFSTGEPMAVSMKDGVSKIQDSRILVSAGTDANITLAGVNIELSGSYDCAFEIESGASAKLTLMKDSDNFLVSGASHAGLEVTGGASVTIGGEGSLTAKCVGTSAYGAGIGGGASASVGDVAITGGTVVASCESSGNAIGAGIGAGYRGSGGIVKITGGVVIPSSGSGFAIGAGDGGSGVSVEITGGRIGARGRVEIDPTAKITGGLFTAGVLGADGNAGTVCGVEPSAGCVVLSSPFEDKARYPYAVAAPAGDFAVMGGTEGTDYSYDSPSSTLRMLTGTPMAVSMKGDVAQTTADRIVVPASNKAANVTLAGIDINLSGDNDCAFEIEPGASANVKLSEGFANSLVSGADRAGLEVSRDRLGNVASVVIDGGGSLTAKCFSKEGANGAGIGGGYGGSGGNIKISGGTVIALCEAGDVAFGAGIGGGYRGSSGNGIEITDGLVTAVCRSAGRSANGAGIGGGDGVGGEVSISGGTVIASCENTQGDALGAGIGGGSGGSDVNVSISGGTVDASCESTQRDARGAGIGGGDSAGGNVSISGGTVTASCRNVQGDIRGAGIGGGFCGSGGNVSISGGRISVVGEGGGIGNGGHYEGDPVDVSITGGLFGDGKVDGNTVYGVTPAAGCLVLASSAADIAAGYPYAVTGLAGDFKVDGGERDVDYSYDYPSSTLKILTGKPMTVSMRDGVAQTGRDRIVVPSSNTNADVTLAGIKVDVSGDPNDSAFAIYSGASAKLTLAKDSDNLLVSGRSRAGLEVPDGASVTIGGEGSLTAKCFGKADAYGAGIGGGANDAAGSIKITGGTVTASCESVSGSAYGAGIGGGDGGSGGTVKISGGRIRAESGSGTEISPTATITGGSFADDKAGSGVVYGVPLGEGFAVYDSGDADYRYAVAGLAGDFKVEGGTRGTDYAYDYPSSSLRILAETPVTVSMKDGIAQTERDRIVVAASSKNANVTLAGVDVKLSGGDDCAFEVQSGATANVTLAEGSDNLLVSGASRAGLEVAGEASVTIGGEGSLTAKCFGERAASGAGIGGGRAASVGDVFITGGTVAASCESGGNSNGAGIGGGLQSTGGTVSISGGTVTAACKGAYRPGAGIGSGHMGRIGSVSISGGRVNASSGEGDAIGACLYSSKVPVSITGGLFVGVLGDGASAGTVYKVKPAEGCVVRDNPFEDKDVYPYAVAAPAGDFMVVGGAQDVDYSYGSNVLELRTGTPMVVSMKAPGSTTSTDRIAVSASGKAANVTLEGVGIELSGEKDCAFEIRSGATANVTLAEGSDNLLVSGSDRAGLGVPDGASVVIDGKGSLTAKCLGDDAFGAGIGGGRGKPGGNVEVTGGTVTASSEGITGSAYGAGIGGGFGGSTGCVKILGGEVVASSKGAGISHGAGIGGGYQGSGGDVEISNGTVTASCKSAGEGKTAFGAGIGGGLNGSAGSVRISGGTVTASCESVGESAGAGIGSGFDGSGGSVEVTGGSVSATCKAPDGKALGAGIGDGFGSKTPVKVSITGGVFASDNPDADIAADKVCGASVGTFAAPRAVIANPDSVTFAAYPVTVCEKKAYAPTLAPKGGFTYDGNQLSATDFDLGAAGLLPTRDELAAAASFESKEASASEYGPEMPKNAGTYDVRATLARIVRVEDGAPVCYVASGPADVQVEIAPRQLSATVSADDPSATREYDGTTAFSGVKLDLTGVLSGDVVSAMADGHVGDAVVGDAKGFTATDVLLAGADAGNYELALSKVTGSVAITKAPLTVTAKDSTIAYGDYPKEEGVTYSGFVNNEDSNVLGGKLEFFFGDYAPGSAVGTYPIVPGGLTSDNYAITFKEGKLEVAARVLSAEVVSGTTKTYDGSVDFSGVELELGNARPGDDVSATADGSVVDSAVGTKGFTATAVHLTGLSASNYTLAPGSVTGTASITKAPLTVTANDATVAYGEEPKAKDVTYKGFVNNEGPNVLGDALEFSFGGYIPGSAVGTYPIIPSGLTAANYDINFVEGELRVAPRILSAEVAFGTVKTYDGSADFSGAELNLGNVFSDDDVSATADGNVGDPAAGDAKGFTATAVNLAGADAGNYALAPGSVTGTASITKAPLTVTASDAAVAYGDDPADKGVSYDGFVNNEGSAALKGDLVFSFGGYKAGSAVGTYPIVPAGLESGNYAITFKEGKLQVASRVLSAEVAPGTSKTYDGTPGFFDVGLVLENVHPGDDVSATADGSVVDPAVGTKDFTATAVHLNGPFATNYALVPDDVTGKASIAPRRISVSSASVASKTYDGTTDAKVSAVEFDNLVAGESLTMGQDFTATGAFESSAAGKGKRVLVEVSLVPESPVCKNYVLAEGGSSVETTGDIVQSGASLDLSVGGAGGGQGSPFLYGETMSFTVTPQAAHSLAFRSAAEPTLQLFVVGADGSEIPLCEPVEGVAEGKPTTVYYDTSKKLLPVGENIVRVRVSGMANLQEAFEDVQVLVKPKGVELFWSGLDDRVYGDGAQVSAQLVGALPTDDVRVDVSGGAETEAGGPYAATASLAGEDAPFYAIEGSAVADYSIAKVPAFDLSVPVDMKRLQPGDEASVDVAALLPEAARDASFEVASLTTEGLVSAEVDAAGILSLTSDAPAGAQRDEVEVRLSNMANCEDSKVVVTVAYVDKPVAKISNATAANDLVYNGSPQVGFAGKPVASFDGGTYEGDFKLSYEGVGDTAYGPSADAPTRAGDYVATLSVPGDEPSCAGSISLGFSIGRAPLAVTAHDATATYGEQGADAGVEFEGFVPGEGPSNLSGSLALAIEGYEAGSPAGFYPIVPSGLSSGDYLISFVPGRLEVLPKALSAKVDAGDPSASRPYDGTAAFFGVALSLEGVLPGDEVLAVADGAAERALVGDDLGFEALSVGLEGADAASYSLSPADVEGRVSISRVSLTVRAADASMVAGGQLPELGFELSGLAASDEVLAPPALSVEGDTSAPGSCSIVPSGVSVTNQDCYDVAYENGTLTVLAPEPDGGDGDGDGSGGSGDGEVPGSGGASGEDGSQPGEGSGSGGVPRPLPAPDGARQADAVLSPTGDPLSAASFVAGAIALVAGLAAALAAGRRARR</sequence>
<feature type="compositionally biased region" description="Gly residues" evidence="1">
    <location>
        <begin position="3587"/>
        <end position="3619"/>
    </location>
</feature>
<feature type="domain" description="YDG" evidence="3">
    <location>
        <begin position="2430"/>
        <end position="2503"/>
    </location>
</feature>
<dbReference type="Proteomes" id="UP000253970">
    <property type="component" value="Unassembled WGS sequence"/>
</dbReference>
<keyword evidence="2" id="KW-1133">Transmembrane helix</keyword>
<proteinExistence type="predicted"/>
<feature type="domain" description="MBG" evidence="4">
    <location>
        <begin position="2517"/>
        <end position="2592"/>
    </location>
</feature>
<comment type="caution">
    <text evidence="5">The sequence shown here is derived from an EMBL/GenBank/DDBJ whole genome shotgun (WGS) entry which is preliminary data.</text>
</comment>
<gene>
    <name evidence="5" type="ORF">C1875_11700</name>
</gene>
<feature type="region of interest" description="Disordered" evidence="1">
    <location>
        <begin position="1437"/>
        <end position="1458"/>
    </location>
</feature>
<feature type="domain" description="YDG" evidence="3">
    <location>
        <begin position="2263"/>
        <end position="2334"/>
    </location>
</feature>
<organism evidence="5 6">
    <name type="scientific">Eggerthella lenta</name>
    <name type="common">Eubacterium lentum</name>
    <dbReference type="NCBI Taxonomy" id="84112"/>
    <lineage>
        <taxon>Bacteria</taxon>
        <taxon>Bacillati</taxon>
        <taxon>Actinomycetota</taxon>
        <taxon>Coriobacteriia</taxon>
        <taxon>Eggerthellales</taxon>
        <taxon>Eggerthellaceae</taxon>
        <taxon>Eggerthella</taxon>
    </lineage>
</organism>
<reference evidence="5 6" key="1">
    <citation type="journal article" date="2018" name="Elife">
        <title>Discovery and characterization of a prevalent human gut bacterial enzyme sufficient for the inactivation of a family of plant toxins.</title>
        <authorList>
            <person name="Koppel N."/>
            <person name="Bisanz J.E."/>
            <person name="Pandelia M.E."/>
            <person name="Turnbaugh P.J."/>
            <person name="Balskus E.P."/>
        </authorList>
    </citation>
    <scope>NUCLEOTIDE SEQUENCE [LARGE SCALE GENOMIC DNA]</scope>
    <source>
        <strain evidence="5 6">W1 BHI 6</strain>
    </source>
</reference>
<dbReference type="InterPro" id="IPR041286">
    <property type="entry name" value="MBG_2"/>
</dbReference>
<feature type="domain" description="MBG" evidence="4">
    <location>
        <begin position="3499"/>
        <end position="3573"/>
    </location>
</feature>
<feature type="transmembrane region" description="Helical" evidence="2">
    <location>
        <begin position="3646"/>
        <end position="3666"/>
    </location>
</feature>
<accession>A0A369MDF3</accession>
<evidence type="ECO:0000313" key="6">
    <source>
        <dbReference type="Proteomes" id="UP000253970"/>
    </source>
</evidence>
<protein>
    <submittedName>
        <fullName evidence="5">Uncharacterized protein</fullName>
    </submittedName>
</protein>
<feature type="domain" description="MBG" evidence="4">
    <location>
        <begin position="3328"/>
        <end position="3403"/>
    </location>
</feature>
<dbReference type="Pfam" id="PF18657">
    <property type="entry name" value="YDG"/>
    <property type="match status" value="5"/>
</dbReference>
<feature type="domain" description="YDG" evidence="3">
    <location>
        <begin position="2766"/>
        <end position="2838"/>
    </location>
</feature>
<keyword evidence="2" id="KW-0472">Membrane</keyword>
<dbReference type="RefSeq" id="WP_114534404.1">
    <property type="nucleotide sequence ID" value="NZ_JADNER010000009.1"/>
</dbReference>
<evidence type="ECO:0000256" key="1">
    <source>
        <dbReference type="SAM" id="MobiDB-lite"/>
    </source>
</evidence>
<feature type="region of interest" description="Disordered" evidence="1">
    <location>
        <begin position="3573"/>
        <end position="3642"/>
    </location>
</feature>
<dbReference type="Pfam" id="PF18889">
    <property type="entry name" value="Beta_helix_3"/>
    <property type="match status" value="17"/>
</dbReference>
<dbReference type="Pfam" id="PF18676">
    <property type="entry name" value="MBG_2"/>
    <property type="match status" value="5"/>
</dbReference>
<feature type="domain" description="YDG" evidence="3">
    <location>
        <begin position="2606"/>
        <end position="2671"/>
    </location>
</feature>
<dbReference type="InterPro" id="IPR041248">
    <property type="entry name" value="YDG"/>
</dbReference>
<evidence type="ECO:0000313" key="5">
    <source>
        <dbReference type="EMBL" id="RDB68457.1"/>
    </source>
</evidence>
<evidence type="ECO:0000259" key="3">
    <source>
        <dbReference type="Pfam" id="PF18657"/>
    </source>
</evidence>
<evidence type="ECO:0000256" key="2">
    <source>
        <dbReference type="SAM" id="Phobius"/>
    </source>
</evidence>